<dbReference type="InterPro" id="IPR029045">
    <property type="entry name" value="ClpP/crotonase-like_dom_sf"/>
</dbReference>
<dbReference type="GO" id="GO:0030288">
    <property type="term" value="C:outer membrane-bounded periplasmic space"/>
    <property type="evidence" value="ECO:0007669"/>
    <property type="project" value="TreeGrafter"/>
</dbReference>
<dbReference type="RefSeq" id="WP_073027892.1">
    <property type="nucleotide sequence ID" value="NZ_FQXJ01000003.1"/>
</dbReference>
<protein>
    <submittedName>
        <fullName evidence="7">Carboxyl-terminal processing protease</fullName>
    </submittedName>
</protein>
<dbReference type="InterPro" id="IPR004447">
    <property type="entry name" value="Peptidase_S41A"/>
</dbReference>
<dbReference type="Pfam" id="PF03572">
    <property type="entry name" value="Peptidase_S41"/>
    <property type="match status" value="1"/>
</dbReference>
<proteinExistence type="inferred from homology"/>
<dbReference type="Pfam" id="PF17820">
    <property type="entry name" value="PDZ_6"/>
    <property type="match status" value="1"/>
</dbReference>
<dbReference type="OrthoDB" id="9812068at2"/>
<accession>A0A1M5RZ78</accession>
<evidence type="ECO:0000313" key="8">
    <source>
        <dbReference type="Proteomes" id="UP000183954"/>
    </source>
</evidence>
<reference evidence="8" key="1">
    <citation type="submission" date="2016-11" db="EMBL/GenBank/DDBJ databases">
        <authorList>
            <person name="Varghese N."/>
            <person name="Submissions S."/>
        </authorList>
    </citation>
    <scope>NUCLEOTIDE SEQUENCE [LARGE SCALE GENOMIC DNA]</scope>
    <source>
        <strain evidence="8">DSM 15449</strain>
    </source>
</reference>
<dbReference type="EMBL" id="FQXJ01000003">
    <property type="protein sequence ID" value="SHH31667.1"/>
    <property type="molecule type" value="Genomic_DNA"/>
</dbReference>
<dbReference type="GO" id="GO:0004175">
    <property type="term" value="F:endopeptidase activity"/>
    <property type="evidence" value="ECO:0007669"/>
    <property type="project" value="TreeGrafter"/>
</dbReference>
<evidence type="ECO:0000256" key="3">
    <source>
        <dbReference type="ARBA" id="ARBA00022801"/>
    </source>
</evidence>
<dbReference type="Proteomes" id="UP000183954">
    <property type="component" value="Unassembled WGS sequence"/>
</dbReference>
<dbReference type="AlphaFoldDB" id="A0A1M5RZ78"/>
<keyword evidence="8" id="KW-1185">Reference proteome</keyword>
<keyword evidence="2 5" id="KW-0645">Protease</keyword>
<gene>
    <name evidence="7" type="ORF">SAMN02746098_00706</name>
</gene>
<dbReference type="InterPro" id="IPR041489">
    <property type="entry name" value="PDZ_6"/>
</dbReference>
<keyword evidence="4 5" id="KW-0720">Serine protease</keyword>
<name>A0A1M5RZ78_9FIRM</name>
<dbReference type="Gene3D" id="3.90.226.10">
    <property type="entry name" value="2-enoyl-CoA Hydratase, Chain A, domain 1"/>
    <property type="match status" value="1"/>
</dbReference>
<comment type="similarity">
    <text evidence="1 5">Belongs to the peptidase S41A family.</text>
</comment>
<dbReference type="SMART" id="SM00245">
    <property type="entry name" value="TSPc"/>
    <property type="match status" value="1"/>
</dbReference>
<dbReference type="CDD" id="cd07560">
    <property type="entry name" value="Peptidase_S41_CPP"/>
    <property type="match status" value="1"/>
</dbReference>
<dbReference type="Gene3D" id="2.30.42.10">
    <property type="match status" value="1"/>
</dbReference>
<evidence type="ECO:0000259" key="6">
    <source>
        <dbReference type="PROSITE" id="PS50106"/>
    </source>
</evidence>
<evidence type="ECO:0000256" key="1">
    <source>
        <dbReference type="ARBA" id="ARBA00009179"/>
    </source>
</evidence>
<organism evidence="7 8">
    <name type="scientific">Desulfosporosinus lacus DSM 15449</name>
    <dbReference type="NCBI Taxonomy" id="1121420"/>
    <lineage>
        <taxon>Bacteria</taxon>
        <taxon>Bacillati</taxon>
        <taxon>Bacillota</taxon>
        <taxon>Clostridia</taxon>
        <taxon>Eubacteriales</taxon>
        <taxon>Desulfitobacteriaceae</taxon>
        <taxon>Desulfosporosinus</taxon>
    </lineage>
</organism>
<dbReference type="SMART" id="SM00228">
    <property type="entry name" value="PDZ"/>
    <property type="match status" value="1"/>
</dbReference>
<dbReference type="InterPro" id="IPR001478">
    <property type="entry name" value="PDZ"/>
</dbReference>
<dbReference type="PROSITE" id="PS50106">
    <property type="entry name" value="PDZ"/>
    <property type="match status" value="1"/>
</dbReference>
<dbReference type="PANTHER" id="PTHR32060">
    <property type="entry name" value="TAIL-SPECIFIC PROTEASE"/>
    <property type="match status" value="1"/>
</dbReference>
<dbReference type="InterPro" id="IPR036034">
    <property type="entry name" value="PDZ_sf"/>
</dbReference>
<dbReference type="GO" id="GO:0008236">
    <property type="term" value="F:serine-type peptidase activity"/>
    <property type="evidence" value="ECO:0007669"/>
    <property type="project" value="UniProtKB-KW"/>
</dbReference>
<dbReference type="CDD" id="cd06782">
    <property type="entry name" value="cpPDZ_CPP-like"/>
    <property type="match status" value="1"/>
</dbReference>
<evidence type="ECO:0000256" key="2">
    <source>
        <dbReference type="ARBA" id="ARBA00022670"/>
    </source>
</evidence>
<evidence type="ECO:0000256" key="5">
    <source>
        <dbReference type="RuleBase" id="RU004404"/>
    </source>
</evidence>
<dbReference type="SUPFAM" id="SSF50156">
    <property type="entry name" value="PDZ domain-like"/>
    <property type="match status" value="1"/>
</dbReference>
<keyword evidence="3 5" id="KW-0378">Hydrolase</keyword>
<dbReference type="SUPFAM" id="SSF52096">
    <property type="entry name" value="ClpP/crotonase"/>
    <property type="match status" value="1"/>
</dbReference>
<evidence type="ECO:0000313" key="7">
    <source>
        <dbReference type="EMBL" id="SHH31667.1"/>
    </source>
</evidence>
<dbReference type="InterPro" id="IPR005151">
    <property type="entry name" value="Tail-specific_protease"/>
</dbReference>
<sequence length="560" mass="60935">MLARFLRKKAVGHSLLSIMLVLLLILSNSTMVLASDAGVLTEIRSLIKTRYVEPVSNDVLNAPTVEETLKRLGDPHTMYFTPEQYQDFVGSINMSFTGIGIYIEMVPEGVEVLSVIAGSPAEEVGLEAGDVITRAAGQSLAGLTSEEAVNLIRGLEGSKVQLKVKQGTVTRDLKVERRAISEPTVTGEILDGHIGYLDLNSFGSDTPEEFEIAAKQLKDQNADSWIIDLRNNGGGYLSSALELAGYFIGSDIAVRVEDRTSTLSPIEARDPGWKIDERVIFLINENSASASEVLSAAVKDHGKATIVGTTSYGKGSVQSMFPLENGGVLKMTVDHFYSPLGNQIDKVGVSPNVVIQHADSLKAAELMLTDSTQALAMARTNDYWEAWGELSGVVENNSQQPSLSYLHYYSSYRQVAQLSEIRLDKKFTVNFSGEIDWQSVNNSSIELINSNTGERTLSTFEPLGTYGMQVIPQVELTPDTTYWLVIHPTVLGASGQSLQEGGLAIAHTISGGEEVGGTSKIQSFKANDRITDRISERNMTPPYDPDYGAAIKDLSEKIRR</sequence>
<dbReference type="GO" id="GO:0006508">
    <property type="term" value="P:proteolysis"/>
    <property type="evidence" value="ECO:0007669"/>
    <property type="project" value="UniProtKB-KW"/>
</dbReference>
<dbReference type="STRING" id="1121420.SAMN02746098_00706"/>
<feature type="domain" description="PDZ" evidence="6">
    <location>
        <begin position="99"/>
        <end position="153"/>
    </location>
</feature>
<dbReference type="GO" id="GO:0007165">
    <property type="term" value="P:signal transduction"/>
    <property type="evidence" value="ECO:0007669"/>
    <property type="project" value="TreeGrafter"/>
</dbReference>
<evidence type="ECO:0000256" key="4">
    <source>
        <dbReference type="ARBA" id="ARBA00022825"/>
    </source>
</evidence>
<dbReference type="NCBIfam" id="TIGR00225">
    <property type="entry name" value="prc"/>
    <property type="match status" value="1"/>
</dbReference>
<dbReference type="Gene3D" id="3.30.750.44">
    <property type="match status" value="1"/>
</dbReference>
<dbReference type="PANTHER" id="PTHR32060:SF22">
    <property type="entry name" value="CARBOXYL-TERMINAL-PROCESSING PEPTIDASE 3, CHLOROPLASTIC"/>
    <property type="match status" value="1"/>
</dbReference>